<evidence type="ECO:0008006" key="4">
    <source>
        <dbReference type="Google" id="ProtNLM"/>
    </source>
</evidence>
<evidence type="ECO:0000256" key="1">
    <source>
        <dbReference type="SAM" id="MobiDB-lite"/>
    </source>
</evidence>
<dbReference type="AlphaFoldDB" id="A0A5E7V7A2"/>
<organism evidence="2 3">
    <name type="scientific">Pseudomonas fluorescens</name>
    <dbReference type="NCBI Taxonomy" id="294"/>
    <lineage>
        <taxon>Bacteria</taxon>
        <taxon>Pseudomonadati</taxon>
        <taxon>Pseudomonadota</taxon>
        <taxon>Gammaproteobacteria</taxon>
        <taxon>Pseudomonadales</taxon>
        <taxon>Pseudomonadaceae</taxon>
        <taxon>Pseudomonas</taxon>
    </lineage>
</organism>
<dbReference type="Proteomes" id="UP000412311">
    <property type="component" value="Unassembled WGS sequence"/>
</dbReference>
<dbReference type="RefSeq" id="WP_150794898.1">
    <property type="nucleotide sequence ID" value="NZ_CABVJG010000014.1"/>
</dbReference>
<dbReference type="EMBL" id="CABVJG010000014">
    <property type="protein sequence ID" value="VVQ18889.1"/>
    <property type="molecule type" value="Genomic_DNA"/>
</dbReference>
<gene>
    <name evidence="2" type="ORF">PS925_04508</name>
</gene>
<name>A0A5E7V7A2_PSEFL</name>
<reference evidence="2 3" key="1">
    <citation type="submission" date="2019-09" db="EMBL/GenBank/DDBJ databases">
        <authorList>
            <person name="Chandra G."/>
            <person name="Truman W A."/>
        </authorList>
    </citation>
    <scope>NUCLEOTIDE SEQUENCE [LARGE SCALE GENOMIC DNA]</scope>
    <source>
        <strain evidence="2">PS925</strain>
    </source>
</reference>
<feature type="region of interest" description="Disordered" evidence="1">
    <location>
        <begin position="598"/>
        <end position="629"/>
    </location>
</feature>
<evidence type="ECO:0000313" key="2">
    <source>
        <dbReference type="EMBL" id="VVQ18889.1"/>
    </source>
</evidence>
<sequence length="629" mass="69410">MFGLTVDLSVIPGESLTNFLQRVAAANFLKLTDLVAHLRDSTGPYIFPDSLLPATWRSAYEHLTSQTTNKTWSCLNPKICTSCFSEHQQIKEPWDLTLNTVCASHNILLRDRCHHCASPFNLQTIECQKCLRCGASIFNCATQHHIASQEAVWLCCEFEKRLRGTYSVCGSPIDQLDTLDLHCIAMWLGDLGCIAENAFAKRTNNLRQVESVYQMTAMAGRLLSDWPASFHCSLQKLDALIVTSKRNSAARHADRLRMNIYEGLTSHAFDFVRSELETHSLHPDPTRGDSHLGFHLPSESRQLVSLEVASKALSLDVPLLKRLIAEGELHGYKGISACGNKTIVVDLIQARNLAANLPPLSNITQAANQLKLPISTIKVMCKNGCFTCRGGRPAAGQSWWIDTNSFDISKACLKTRRPSTSILSLSDALRHPFLSGEGVAHLFKAIQEGTLSVSITAKSDAGVIGEWRLGSDEWQAWLSAHMRQMTASQSLSVSQAAEILHIANDVAYTLIRYGLLNSTVELKNGVTSQRINLDAIENFKQSYILGKELAKTLCLTSRKTASHMKKLGLVPVAGPSSTPLKCRQYVWQKDAFLESNDLSPCSDSHRKKPPSSGSPGRLLGISRNETFHG</sequence>
<evidence type="ECO:0000313" key="3">
    <source>
        <dbReference type="Proteomes" id="UP000412311"/>
    </source>
</evidence>
<protein>
    <recommendedName>
        <fullName evidence="4">TniQ protein</fullName>
    </recommendedName>
</protein>
<proteinExistence type="predicted"/>
<accession>A0A5E7V7A2</accession>